<dbReference type="PANTHER" id="PTHR24373">
    <property type="entry name" value="SLIT RELATED LEUCINE-RICH REPEAT NEURONAL PROTEIN"/>
    <property type="match status" value="1"/>
</dbReference>
<protein>
    <submittedName>
        <fullName evidence="3">Surface protein</fullName>
    </submittedName>
</protein>
<dbReference type="RefSeq" id="WP_090174812.1">
    <property type="nucleotide sequence ID" value="NZ_FMXR01000027.1"/>
</dbReference>
<dbReference type="PANTHER" id="PTHR24373:SF275">
    <property type="entry name" value="TIR DOMAIN-CONTAINING PROTEIN"/>
    <property type="match status" value="1"/>
</dbReference>
<evidence type="ECO:0000313" key="3">
    <source>
        <dbReference type="EMBL" id="SDB35803.1"/>
    </source>
</evidence>
<dbReference type="Pfam" id="PF03382">
    <property type="entry name" value="DUF285"/>
    <property type="match status" value="3"/>
</dbReference>
<dbReference type="OrthoDB" id="5847479at2"/>
<organism evidence="3 4">
    <name type="scientific">Eubacterium oxidoreducens</name>
    <dbReference type="NCBI Taxonomy" id="1732"/>
    <lineage>
        <taxon>Bacteria</taxon>
        <taxon>Bacillati</taxon>
        <taxon>Bacillota</taxon>
        <taxon>Clostridia</taxon>
        <taxon>Eubacteriales</taxon>
        <taxon>Eubacteriaceae</taxon>
        <taxon>Eubacterium</taxon>
    </lineage>
</organism>
<evidence type="ECO:0000256" key="1">
    <source>
        <dbReference type="ARBA" id="ARBA00022729"/>
    </source>
</evidence>
<dbReference type="InterPro" id="IPR005046">
    <property type="entry name" value="DUF285"/>
</dbReference>
<sequence length="565" mass="62920">MKLRKRIITGFLCAGLGFGLMPATFGNAVQVSATEAQTDISLGTDVTGAIDEDGTLTISVSAESGVLDKDLFLDVTETYTYDLKKIKMADSSASLYLPEDCSNLFQNCVYVRSIDTTGWNTSNVTTMEKMFSACNYLSNLDVSGFDTSNVTDMSYMFDHCEYLRSIDVTGFDTSKVTSMNEMFESCIRLSDLDISNFDTSNVTAMGCMFDGCRVLQELDLDNFNTSNVTDMYGMFACCEKLQELDLDSFDTSKVTDMSKMFLQCKNLSKVDVSSFDTSSVIEMYAMFRYCTSLKTLDLKVFNTENVTDMEGMFEGCSSLKTLDISQFNTKNVNYMSNMFEGCYKLKTLKTPAVTGDVTTEFWTYYMDGSKNKYTSLPKNQTKSIVLYLAFNIEDANITIPKESYTYTGKAIKPTVTVEYPEYGNLTLNTDYTVKYSSNKKTGTATVTVTGKGTGFGTQTIKFNIEEAENPMVVKAKTATVKYSKLKKKSQKLKVSKVLKVSKAKGTVGYIKESGNKKIKINEKTGNVTVKKGLKKGTYKVKVEVWSCDLNYQSASIIKTFKIKVK</sequence>
<dbReference type="EMBL" id="FMXR01000027">
    <property type="protein sequence ID" value="SDB35803.1"/>
    <property type="molecule type" value="Genomic_DNA"/>
</dbReference>
<accession>A0A1G6CSH0</accession>
<keyword evidence="1 2" id="KW-0732">Signal</keyword>
<dbReference type="Proteomes" id="UP000199228">
    <property type="component" value="Unassembled WGS sequence"/>
</dbReference>
<keyword evidence="4" id="KW-1185">Reference proteome</keyword>
<dbReference type="AlphaFoldDB" id="A0A1G6CSH0"/>
<dbReference type="STRING" id="1732.SAMN02910417_02637"/>
<evidence type="ECO:0000313" key="4">
    <source>
        <dbReference type="Proteomes" id="UP000199228"/>
    </source>
</evidence>
<dbReference type="NCBIfam" id="TIGR02167">
    <property type="entry name" value="Liste_lipo_26"/>
    <property type="match status" value="9"/>
</dbReference>
<evidence type="ECO:0000256" key="2">
    <source>
        <dbReference type="SAM" id="SignalP"/>
    </source>
</evidence>
<name>A0A1G6CSH0_EUBOX</name>
<dbReference type="SUPFAM" id="SSF52058">
    <property type="entry name" value="L domain-like"/>
    <property type="match status" value="1"/>
</dbReference>
<proteinExistence type="predicted"/>
<feature type="chain" id="PRO_5039562198" evidence="2">
    <location>
        <begin position="29"/>
        <end position="565"/>
    </location>
</feature>
<gene>
    <name evidence="3" type="ORF">SAMN02910417_02637</name>
</gene>
<dbReference type="InterPro" id="IPR011889">
    <property type="entry name" value="Liste_lipo_26"/>
</dbReference>
<feature type="signal peptide" evidence="2">
    <location>
        <begin position="1"/>
        <end position="28"/>
    </location>
</feature>
<dbReference type="Gene3D" id="3.80.10.10">
    <property type="entry name" value="Ribonuclease Inhibitor"/>
    <property type="match status" value="2"/>
</dbReference>
<reference evidence="3 4" key="1">
    <citation type="submission" date="2016-10" db="EMBL/GenBank/DDBJ databases">
        <authorList>
            <person name="de Groot N.N."/>
        </authorList>
    </citation>
    <scope>NUCLEOTIDE SEQUENCE [LARGE SCALE GENOMIC DNA]</scope>
    <source>
        <strain evidence="3 4">DSM 3217</strain>
    </source>
</reference>
<dbReference type="InterPro" id="IPR032675">
    <property type="entry name" value="LRR_dom_sf"/>
</dbReference>
<dbReference type="InterPro" id="IPR050328">
    <property type="entry name" value="Dev_Immune_Receptor"/>
</dbReference>